<dbReference type="Pfam" id="PF09353">
    <property type="entry name" value="DUF1995"/>
    <property type="match status" value="1"/>
</dbReference>
<evidence type="ECO:0000313" key="3">
    <source>
        <dbReference type="Proteomes" id="UP000037460"/>
    </source>
</evidence>
<sequence length="211" mass="22155">MRTAFLISAPLIRPTAPRAPAPLMVKFPESPKEVATEMSLAVQAALSDGKRRLEIALPDGLQFGLFGQPPGKQELGDPDYDPPAVQTQRADIELAYLAAEIFQKLGEGVACVLPDATALEQAERCWTKGGTPLRTRLVGSAAELDGKPAGFGGGRGAAVSDAPLRVLLVLRAKKATLAALEPIVAPMGDEVLVLLLNPARLKSGGTRSDDV</sequence>
<dbReference type="AlphaFoldDB" id="A0A0M0JMU4"/>
<name>A0A0M0JMU4_9EUKA</name>
<dbReference type="EMBL" id="JWZX01002691">
    <property type="protein sequence ID" value="KOO27632.1"/>
    <property type="molecule type" value="Genomic_DNA"/>
</dbReference>
<evidence type="ECO:0000313" key="2">
    <source>
        <dbReference type="EMBL" id="KOO27632.1"/>
    </source>
</evidence>
<proteinExistence type="predicted"/>
<reference evidence="3" key="1">
    <citation type="journal article" date="2015" name="PLoS Genet.">
        <title>Genome Sequence and Transcriptome Analyses of Chrysochromulina tobin: Metabolic Tools for Enhanced Algal Fitness in the Prominent Order Prymnesiales (Haptophyceae).</title>
        <authorList>
            <person name="Hovde B.T."/>
            <person name="Deodato C.R."/>
            <person name="Hunsperger H.M."/>
            <person name="Ryken S.A."/>
            <person name="Yost W."/>
            <person name="Jha R.K."/>
            <person name="Patterson J."/>
            <person name="Monnat R.J. Jr."/>
            <person name="Barlow S.B."/>
            <person name="Starkenburg S.R."/>
            <person name="Cattolico R.A."/>
        </authorList>
    </citation>
    <scope>NUCLEOTIDE SEQUENCE</scope>
    <source>
        <strain evidence="3">CCMP291</strain>
    </source>
</reference>
<dbReference type="InterPro" id="IPR018962">
    <property type="entry name" value="DUF1995"/>
</dbReference>
<dbReference type="Proteomes" id="UP000037460">
    <property type="component" value="Unassembled WGS sequence"/>
</dbReference>
<protein>
    <recommendedName>
        <fullName evidence="1">DUF1995 domain-containing protein</fullName>
    </recommendedName>
</protein>
<comment type="caution">
    <text evidence="2">The sequence shown here is derived from an EMBL/GenBank/DDBJ whole genome shotgun (WGS) entry which is preliminary data.</text>
</comment>
<accession>A0A0M0JMU4</accession>
<keyword evidence="3" id="KW-1185">Reference proteome</keyword>
<organism evidence="2 3">
    <name type="scientific">Chrysochromulina tobinii</name>
    <dbReference type="NCBI Taxonomy" id="1460289"/>
    <lineage>
        <taxon>Eukaryota</taxon>
        <taxon>Haptista</taxon>
        <taxon>Haptophyta</taxon>
        <taxon>Prymnesiophyceae</taxon>
        <taxon>Prymnesiales</taxon>
        <taxon>Chrysochromulinaceae</taxon>
        <taxon>Chrysochromulina</taxon>
    </lineage>
</organism>
<feature type="domain" description="DUF1995" evidence="1">
    <location>
        <begin position="28"/>
        <end position="198"/>
    </location>
</feature>
<evidence type="ECO:0000259" key="1">
    <source>
        <dbReference type="Pfam" id="PF09353"/>
    </source>
</evidence>
<gene>
    <name evidence="2" type="ORF">Ctob_010066</name>
</gene>